<sequence>MTTADGRQKRLRQRRPRRRTGTIGCQSVLVPNRFEKAATLCSFQILLPAIARMGLLVLLAFGTNNSHATTMARAQQEITITGGSGSSSDEVCACSPSTYTFVLDFSLTCPPTNVIAGSGVASVSCLIGPFGAPTNNLVPVVVDSVSILELDQVNNVIVEKRIDGELFDGDSYLYSSVINNLEDATSVKQIPKALQLNLSARNEHGVTLMNVFIVTFTNECGVLPVFQIGESVGWAVFSQVSDPMSGFCATSPPLSIPSHEPSRRPTGSTTQKATTSTSLPTRRPAYDSSPFPTKSPTERTTDEPALKETRRPTRFQTLKPPDDSTSRPTDAPTRMFAIKPIDEAAKRPSSAPIRKPTQQSSNQPTDNPPLIRRPTHKPSSLQTKSPMLPTGSPTIFSFPTQSSVPSVFATKMSMSMPMSLSIAGDSKFSQHLEAELESMEDYYFQN</sequence>
<evidence type="ECO:0000256" key="1">
    <source>
        <dbReference type="SAM" id="MobiDB-lite"/>
    </source>
</evidence>
<dbReference type="EMBL" id="HBIX01014854">
    <property type="protein sequence ID" value="CAE0718100.1"/>
    <property type="molecule type" value="Transcribed_RNA"/>
</dbReference>
<feature type="compositionally biased region" description="Low complexity" evidence="1">
    <location>
        <begin position="266"/>
        <end position="281"/>
    </location>
</feature>
<dbReference type="AlphaFoldDB" id="A0A7S4AJR4"/>
<protein>
    <submittedName>
        <fullName evidence="3">Uncharacterized protein</fullName>
    </submittedName>
</protein>
<keyword evidence="2" id="KW-0472">Membrane</keyword>
<evidence type="ECO:0000313" key="3">
    <source>
        <dbReference type="EMBL" id="CAE0718100.1"/>
    </source>
</evidence>
<feature type="compositionally biased region" description="Polar residues" evidence="1">
    <location>
        <begin position="356"/>
        <end position="365"/>
    </location>
</feature>
<feature type="region of interest" description="Disordered" evidence="1">
    <location>
        <begin position="251"/>
        <end position="400"/>
    </location>
</feature>
<feature type="transmembrane region" description="Helical" evidence="2">
    <location>
        <begin position="37"/>
        <end position="61"/>
    </location>
</feature>
<keyword evidence="2" id="KW-0812">Transmembrane</keyword>
<reference evidence="3" key="1">
    <citation type="submission" date="2021-01" db="EMBL/GenBank/DDBJ databases">
        <authorList>
            <person name="Corre E."/>
            <person name="Pelletier E."/>
            <person name="Niang G."/>
            <person name="Scheremetjew M."/>
            <person name="Finn R."/>
            <person name="Kale V."/>
            <person name="Holt S."/>
            <person name="Cochrane G."/>
            <person name="Meng A."/>
            <person name="Brown T."/>
            <person name="Cohen L."/>
        </authorList>
    </citation>
    <scope>NUCLEOTIDE SEQUENCE</scope>
    <source>
        <strain evidence="3">10249 10 AB</strain>
    </source>
</reference>
<accession>A0A7S4AJR4</accession>
<proteinExistence type="predicted"/>
<keyword evidence="2" id="KW-1133">Transmembrane helix</keyword>
<feature type="compositionally biased region" description="Basic and acidic residues" evidence="1">
    <location>
        <begin position="296"/>
        <end position="311"/>
    </location>
</feature>
<gene>
    <name evidence="3" type="ORF">PAUS00366_LOCUS10854</name>
</gene>
<organism evidence="3">
    <name type="scientific">Pseudo-nitzschia australis</name>
    <dbReference type="NCBI Taxonomy" id="44445"/>
    <lineage>
        <taxon>Eukaryota</taxon>
        <taxon>Sar</taxon>
        <taxon>Stramenopiles</taxon>
        <taxon>Ochrophyta</taxon>
        <taxon>Bacillariophyta</taxon>
        <taxon>Bacillariophyceae</taxon>
        <taxon>Bacillariophycidae</taxon>
        <taxon>Bacillariales</taxon>
        <taxon>Bacillariaceae</taxon>
        <taxon>Pseudo-nitzschia</taxon>
    </lineage>
</organism>
<evidence type="ECO:0000256" key="2">
    <source>
        <dbReference type="SAM" id="Phobius"/>
    </source>
</evidence>
<feature type="compositionally biased region" description="Polar residues" evidence="1">
    <location>
        <begin position="377"/>
        <end position="400"/>
    </location>
</feature>
<name>A0A7S4AJR4_9STRA</name>